<protein>
    <submittedName>
        <fullName evidence="4">Aminotransferase class I/II-fold pyridoxal phosphate-dependent enzyme</fullName>
    </submittedName>
</protein>
<keyword evidence="5" id="KW-1185">Reference proteome</keyword>
<dbReference type="PANTHER" id="PTHR13693">
    <property type="entry name" value="CLASS II AMINOTRANSFERASE/8-AMINO-7-OXONONANOATE SYNTHASE"/>
    <property type="match status" value="1"/>
</dbReference>
<dbReference type="Proteomes" id="UP000266649">
    <property type="component" value="Unassembled WGS sequence"/>
</dbReference>
<dbReference type="SUPFAM" id="SSF53383">
    <property type="entry name" value="PLP-dependent transferases"/>
    <property type="match status" value="1"/>
</dbReference>
<dbReference type="InterPro" id="IPR004839">
    <property type="entry name" value="Aminotransferase_I/II_large"/>
</dbReference>
<reference evidence="4 5" key="1">
    <citation type="submission" date="2018-09" db="EMBL/GenBank/DDBJ databases">
        <title>Gemmobacter lutimaris sp. nov., a marine bacterium isolated from tidal flat.</title>
        <authorList>
            <person name="Lee D.W."/>
            <person name="Yoo Y."/>
            <person name="Kim J.-J."/>
            <person name="Kim B.S."/>
        </authorList>
    </citation>
    <scope>NUCLEOTIDE SEQUENCE [LARGE SCALE GENOMIC DNA]</scope>
    <source>
        <strain evidence="4 5">YJ-T1-11</strain>
    </source>
</reference>
<evidence type="ECO:0000259" key="3">
    <source>
        <dbReference type="Pfam" id="PF00155"/>
    </source>
</evidence>
<dbReference type="GO" id="GO:0008483">
    <property type="term" value="F:transaminase activity"/>
    <property type="evidence" value="ECO:0007669"/>
    <property type="project" value="UniProtKB-KW"/>
</dbReference>
<organism evidence="4 5">
    <name type="scientific">Gemmobacter lutimaris</name>
    <dbReference type="NCBI Taxonomy" id="2306023"/>
    <lineage>
        <taxon>Bacteria</taxon>
        <taxon>Pseudomonadati</taxon>
        <taxon>Pseudomonadota</taxon>
        <taxon>Alphaproteobacteria</taxon>
        <taxon>Rhodobacterales</taxon>
        <taxon>Paracoccaceae</taxon>
        <taxon>Gemmobacter</taxon>
    </lineage>
</organism>
<dbReference type="AlphaFoldDB" id="A0A398BL19"/>
<keyword evidence="4" id="KW-0032">Aminotransferase</keyword>
<dbReference type="Gene3D" id="3.40.640.10">
    <property type="entry name" value="Type I PLP-dependent aspartate aminotransferase-like (Major domain)"/>
    <property type="match status" value="1"/>
</dbReference>
<comment type="cofactor">
    <cofactor evidence="1">
        <name>pyridoxal 5'-phosphate</name>
        <dbReference type="ChEBI" id="CHEBI:597326"/>
    </cofactor>
</comment>
<comment type="caution">
    <text evidence="4">The sequence shown here is derived from an EMBL/GenBank/DDBJ whole genome shotgun (WGS) entry which is preliminary data.</text>
</comment>
<evidence type="ECO:0000256" key="1">
    <source>
        <dbReference type="ARBA" id="ARBA00001933"/>
    </source>
</evidence>
<accession>A0A398BL19</accession>
<dbReference type="PANTHER" id="PTHR13693:SF3">
    <property type="entry name" value="LD36009P"/>
    <property type="match status" value="1"/>
</dbReference>
<dbReference type="InterPro" id="IPR015424">
    <property type="entry name" value="PyrdxlP-dep_Trfase"/>
</dbReference>
<evidence type="ECO:0000313" key="5">
    <source>
        <dbReference type="Proteomes" id="UP000266649"/>
    </source>
</evidence>
<dbReference type="Gene3D" id="3.90.1150.10">
    <property type="entry name" value="Aspartate Aminotransferase, domain 1"/>
    <property type="match status" value="1"/>
</dbReference>
<dbReference type="Pfam" id="PF00155">
    <property type="entry name" value="Aminotran_1_2"/>
    <property type="match status" value="1"/>
</dbReference>
<dbReference type="InterPro" id="IPR050087">
    <property type="entry name" value="AON_synthase_class-II"/>
</dbReference>
<dbReference type="InterPro" id="IPR015421">
    <property type="entry name" value="PyrdxlP-dep_Trfase_major"/>
</dbReference>
<sequence length="449" mass="47464">MAASAGARPMICTLDTTEVASATAMDQFDAGCVALMDRWQPMAEWYEQRLKQGLDASCKANACRIGPRVVARDRAGRGLSGINMASQDFLSLASHPKILAAASAAARRYGVHSAGTAMQMGLTTLTTMLEDRIARFVGMGQATVFPSGWTAGFGAIRALVRPGDHVLVDAHARECLQDGAAASGARVHQLPHGSYEAIARRLERLRDEDPQAGILVVTEALFAMEQGAPDLHALQSLCRRYAATLLVDVANDLGALGPTGRGVCEMQDIHGGIDILTGSFSKTFAANGGFVASNHPALRLALRVGSSVQGCSNAMSPLQAAVVLAALEIVDSEEGAERRTRLMQNIERLREGLQDAGFEVTGAPGAVVTVRLGRLECARRLTADMLAHGALLNLTEPLTPGSAHALWRLKLLADHGADEVDGFVAIAREAKARLDDVNARTAALQYAVA</sequence>
<evidence type="ECO:0000313" key="4">
    <source>
        <dbReference type="EMBL" id="RID91112.1"/>
    </source>
</evidence>
<gene>
    <name evidence="4" type="ORF">D2N39_14530</name>
</gene>
<dbReference type="GO" id="GO:0030170">
    <property type="term" value="F:pyridoxal phosphate binding"/>
    <property type="evidence" value="ECO:0007669"/>
    <property type="project" value="InterPro"/>
</dbReference>
<proteinExistence type="predicted"/>
<dbReference type="InterPro" id="IPR015422">
    <property type="entry name" value="PyrdxlP-dep_Trfase_small"/>
</dbReference>
<evidence type="ECO:0000256" key="2">
    <source>
        <dbReference type="ARBA" id="ARBA00022679"/>
    </source>
</evidence>
<feature type="domain" description="Aminotransferase class I/classII large" evidence="3">
    <location>
        <begin position="82"/>
        <end position="388"/>
    </location>
</feature>
<dbReference type="EMBL" id="QXXQ01000008">
    <property type="protein sequence ID" value="RID91112.1"/>
    <property type="molecule type" value="Genomic_DNA"/>
</dbReference>
<keyword evidence="2 4" id="KW-0808">Transferase</keyword>
<name>A0A398BL19_9RHOB</name>